<reference evidence="2" key="1">
    <citation type="submission" date="2022-01" db="EMBL/GenBank/DDBJ databases">
        <authorList>
            <person name="Jo J.-H."/>
            <person name="Im W.-T."/>
        </authorList>
    </citation>
    <scope>NUCLEOTIDE SEQUENCE</scope>
    <source>
        <strain evidence="2">NA20</strain>
    </source>
</reference>
<evidence type="ECO:0008006" key="4">
    <source>
        <dbReference type="Google" id="ProtNLM"/>
    </source>
</evidence>
<feature type="chain" id="PRO_5046584164" description="Secreted protein" evidence="1">
    <location>
        <begin position="23"/>
        <end position="166"/>
    </location>
</feature>
<dbReference type="EMBL" id="JAKLTR010000035">
    <property type="protein sequence ID" value="MCG2618139.1"/>
    <property type="molecule type" value="Genomic_DNA"/>
</dbReference>
<feature type="signal peptide" evidence="1">
    <location>
        <begin position="1"/>
        <end position="22"/>
    </location>
</feature>
<name>A0ABS9L0N2_9BACT</name>
<evidence type="ECO:0000313" key="3">
    <source>
        <dbReference type="Proteomes" id="UP001165367"/>
    </source>
</evidence>
<dbReference type="RefSeq" id="WP_237877333.1">
    <property type="nucleotide sequence ID" value="NZ_JAKLTR010000035.1"/>
</dbReference>
<keyword evidence="1" id="KW-0732">Signal</keyword>
<protein>
    <recommendedName>
        <fullName evidence="4">Secreted protein</fullName>
    </recommendedName>
</protein>
<accession>A0ABS9L0N2</accession>
<proteinExistence type="predicted"/>
<evidence type="ECO:0000256" key="1">
    <source>
        <dbReference type="SAM" id="SignalP"/>
    </source>
</evidence>
<keyword evidence="3" id="KW-1185">Reference proteome</keyword>
<dbReference type="Proteomes" id="UP001165367">
    <property type="component" value="Unassembled WGS sequence"/>
</dbReference>
<organism evidence="2 3">
    <name type="scientific">Terrimonas ginsenosidimutans</name>
    <dbReference type="NCBI Taxonomy" id="2908004"/>
    <lineage>
        <taxon>Bacteria</taxon>
        <taxon>Pseudomonadati</taxon>
        <taxon>Bacteroidota</taxon>
        <taxon>Chitinophagia</taxon>
        <taxon>Chitinophagales</taxon>
        <taxon>Chitinophagaceae</taxon>
        <taxon>Terrimonas</taxon>
    </lineage>
</organism>
<sequence>MRLRNSFFLCVLIFLCARSANAAGYCSAVSVDTNGKQFRPPDRFPVEKQFQVLSEDKEHRLPDVRKGDVIRISTKNGLKHYRNKRLLNTYKIIPQPATITIQPQCKVAPCPPIDTQVLVYYMGSAERYIDIRNNSLLISDSSYKDQDTSKKALRLKWKKAYGLGSK</sequence>
<gene>
    <name evidence="2" type="ORF">LZZ85_27800</name>
</gene>
<comment type="caution">
    <text evidence="2">The sequence shown here is derived from an EMBL/GenBank/DDBJ whole genome shotgun (WGS) entry which is preliminary data.</text>
</comment>
<evidence type="ECO:0000313" key="2">
    <source>
        <dbReference type="EMBL" id="MCG2618139.1"/>
    </source>
</evidence>